<protein>
    <submittedName>
        <fullName evidence="2">Uncharacterized protein</fullName>
    </submittedName>
</protein>
<reference evidence="2" key="1">
    <citation type="submission" date="2013-12" db="EMBL/GenBank/DDBJ databases">
        <title>The Genome Sequence of Aphanomyces invadans NJM9701.</title>
        <authorList>
            <consortium name="The Broad Institute Genomics Platform"/>
            <person name="Russ C."/>
            <person name="Tyler B."/>
            <person name="van West P."/>
            <person name="Dieguez-Uribeondo J."/>
            <person name="Young S.K."/>
            <person name="Zeng Q."/>
            <person name="Gargeya S."/>
            <person name="Fitzgerald M."/>
            <person name="Abouelleil A."/>
            <person name="Alvarado L."/>
            <person name="Chapman S.B."/>
            <person name="Gainer-Dewar J."/>
            <person name="Goldberg J."/>
            <person name="Griggs A."/>
            <person name="Gujja S."/>
            <person name="Hansen M."/>
            <person name="Howarth C."/>
            <person name="Imamovic A."/>
            <person name="Ireland A."/>
            <person name="Larimer J."/>
            <person name="McCowan C."/>
            <person name="Murphy C."/>
            <person name="Pearson M."/>
            <person name="Poon T.W."/>
            <person name="Priest M."/>
            <person name="Roberts A."/>
            <person name="Saif S."/>
            <person name="Shea T."/>
            <person name="Sykes S."/>
            <person name="Wortman J."/>
            <person name="Nusbaum C."/>
            <person name="Birren B."/>
        </authorList>
    </citation>
    <scope>NUCLEOTIDE SEQUENCE [LARGE SCALE GENOMIC DNA]</scope>
    <source>
        <strain evidence="2">NJM9701</strain>
    </source>
</reference>
<dbReference type="OrthoDB" id="78061at2759"/>
<organism evidence="2">
    <name type="scientific">Aphanomyces invadans</name>
    <dbReference type="NCBI Taxonomy" id="157072"/>
    <lineage>
        <taxon>Eukaryota</taxon>
        <taxon>Sar</taxon>
        <taxon>Stramenopiles</taxon>
        <taxon>Oomycota</taxon>
        <taxon>Saprolegniomycetes</taxon>
        <taxon>Saprolegniales</taxon>
        <taxon>Verrucalvaceae</taxon>
        <taxon>Aphanomyces</taxon>
    </lineage>
</organism>
<evidence type="ECO:0000256" key="1">
    <source>
        <dbReference type="SAM" id="MobiDB-lite"/>
    </source>
</evidence>
<dbReference type="AlphaFoldDB" id="A0A024UQV6"/>
<proteinExistence type="predicted"/>
<dbReference type="EMBL" id="KI913953">
    <property type="protein sequence ID" value="ETW08831.1"/>
    <property type="molecule type" value="Genomic_DNA"/>
</dbReference>
<feature type="region of interest" description="Disordered" evidence="1">
    <location>
        <begin position="147"/>
        <end position="171"/>
    </location>
</feature>
<name>A0A024UQV6_9STRA</name>
<accession>A0A024UQV6</accession>
<dbReference type="GeneID" id="20078387"/>
<evidence type="ECO:0000313" key="2">
    <source>
        <dbReference type="EMBL" id="ETW08831.1"/>
    </source>
</evidence>
<dbReference type="VEuPathDB" id="FungiDB:H310_01337"/>
<sequence>MHRDSVADKMLLRGMVRKSTRRRLHVSAGHPLRDSIHTDAVSSTDSVTPQSPKRLIQHLSTLNALKYAVPLHIKENERGDDDKPSGKSYEVIASRRRHGAIATSLVGAPSPLSLTQLRTDPQGAAWNRAVYRRALTSVHKLNALGSLSLSKHPQPRAGDTNSPAPSPSQQSRAWFRDLQATASAPPPQPIPGSYRHSKWQHVTYGSSIYLESCATKTCLLFGGSGKSVGNARPRHSANPGSLLRIVDFTNPFRRGSVFHGDDVWLRLDDFCPDLPTKRDPITTYVKEVQHYVSWGVRANGLTGQTSCLANVLETLVPSIAHYGYDTSMAECLGEIHAAMHLAKWTIEAVGSSTQGDENDDVYDRDDYCHRPEKDPPNSSRSICNYAIVHLRQEDRFLIVDKTTGLTSIQHRQGTSSPRKAKTAQWRVCVRDPMAATHLTSSTHEAGNIVVKASVNLVESHQRATTFLGTKNDVVTDQIETHQASRTHLAMIHDAKETHAVEYFTHKFKTAAMARQR</sequence>
<dbReference type="RefSeq" id="XP_008862636.1">
    <property type="nucleotide sequence ID" value="XM_008864414.1"/>
</dbReference>
<gene>
    <name evidence="2" type="ORF">H310_01337</name>
</gene>